<evidence type="ECO:0000256" key="1">
    <source>
        <dbReference type="ARBA" id="ARBA00011073"/>
    </source>
</evidence>
<proteinExistence type="inferred from homology"/>
<keyword evidence="4 5" id="KW-0720">Serine protease</keyword>
<dbReference type="PRINTS" id="PR00723">
    <property type="entry name" value="SUBTILISIN"/>
</dbReference>
<sequence length="832" mass="90195">MSGAASSSDWLVRVSSSFNTQPHLNAVTVYSFLNGDQLLGLDEASFEKAAKQLFSDDAVIYFEKAPDIISRKKPVARAFVESQQQNFLKNDGFNELTHSQRQCDLATIAILDSGIDIAHPAFNQINFPDAFDTITDSHTSDDPYGHGTHVAGLIAAQPSQTLPELQGACTSATVYPIRFLDRFGGGTLKNAIQGVQWAIDNDAKIINHSWAISSENQALLDVLTDANERGIVQVAAAANAGRDLANSPYYPAAYSQRLGGLISVANWDNQTGNLYTLSNYGASSVDLAASGTDLLSSLPNNDAGTKTGTSMATPLVSATAAMILQHHPSLSAEEVKAQIIQNVALETTLQQRVISGGRLQAHAAVNAAPNEAFLHHSDTRENQLSVYGVNLHQINDWQYVTATSPSIITPILPESVSKESVTFSDFSQPVGWIEATTATGDRLSLLVKPELSAPEELELLDNNQDYIVTWRGAQLAETYEVEWRMPGKPYAEKGIVKAPANQFLLPVESSPAAIRIRALYTYSTDREHLSVIDGQQASTFTEIMLAQAQEDNLIDFGIVPQGIHIEIAHTLLGFPQGAVPYLTPSNSSQIVSAIENGTMLLNTETVGPLSSILEIADEHGVAIWQLRGQVEASQHWQLGLDTGDYVSIDTTGAALNVAYKQEGNYRLVLSAKPKESVILSLTQSAQTPLEIRSVTFDGKSLDQSNITVNGKTTSLLISNDSENETVSLAFAVGAPSDSQATPASSDSRCFLATMAFSQSPLILDHLRFVRDYVIKPLPYGDAIVDAYYQYSPFWVVELQGNSWAILAIQVSILLSLYLLPGFFVVRFIKRTI</sequence>
<feature type="transmembrane region" description="Helical" evidence="7">
    <location>
        <begin position="803"/>
        <end position="828"/>
    </location>
</feature>
<dbReference type="PROSITE" id="PS00136">
    <property type="entry name" value="SUBTILASE_ASP"/>
    <property type="match status" value="1"/>
</dbReference>
<evidence type="ECO:0000313" key="9">
    <source>
        <dbReference type="EMBL" id="USH03298.1"/>
    </source>
</evidence>
<gene>
    <name evidence="9" type="ORF">K6Q96_04600</name>
</gene>
<dbReference type="SUPFAM" id="SSF52743">
    <property type="entry name" value="Subtilisin-like"/>
    <property type="match status" value="1"/>
</dbReference>
<dbReference type="PROSITE" id="PS00137">
    <property type="entry name" value="SUBTILASE_HIS"/>
    <property type="match status" value="1"/>
</dbReference>
<keyword evidence="7" id="KW-0812">Transmembrane</keyword>
<dbReference type="RefSeq" id="WP_251878165.1">
    <property type="nucleotide sequence ID" value="NZ_CP082275.1"/>
</dbReference>
<evidence type="ECO:0000256" key="7">
    <source>
        <dbReference type="SAM" id="Phobius"/>
    </source>
</evidence>
<dbReference type="InterPro" id="IPR000209">
    <property type="entry name" value="Peptidase_S8/S53_dom"/>
</dbReference>
<feature type="active site" description="Charge relay system" evidence="5">
    <location>
        <position position="112"/>
    </location>
</feature>
<keyword evidence="2 5" id="KW-0645">Protease</keyword>
<dbReference type="Pfam" id="PF00082">
    <property type="entry name" value="Peptidase_S8"/>
    <property type="match status" value="1"/>
</dbReference>
<evidence type="ECO:0000259" key="8">
    <source>
        <dbReference type="Pfam" id="PF00082"/>
    </source>
</evidence>
<dbReference type="Gene3D" id="3.40.50.200">
    <property type="entry name" value="Peptidase S8/S53 domain"/>
    <property type="match status" value="1"/>
</dbReference>
<name>A0ABY4WWI3_9GAMM</name>
<keyword evidence="7" id="KW-1133">Transmembrane helix</keyword>
<protein>
    <submittedName>
        <fullName evidence="9">S8 family serine peptidase</fullName>
    </submittedName>
</protein>
<dbReference type="Proteomes" id="UP001056255">
    <property type="component" value="Chromosome I"/>
</dbReference>
<reference evidence="9" key="1">
    <citation type="submission" date="2021-08" db="EMBL/GenBank/DDBJ databases">
        <authorList>
            <person name="Sakaguchi M."/>
            <person name="Kikuchi T."/>
            <person name="Urbanczyk H."/>
        </authorList>
    </citation>
    <scope>NUCLEOTIDE SEQUENCE</scope>
    <source>
        <strain evidence="9">020920N</strain>
    </source>
</reference>
<evidence type="ECO:0000256" key="5">
    <source>
        <dbReference type="PROSITE-ProRule" id="PRU01240"/>
    </source>
</evidence>
<dbReference type="InterPro" id="IPR051048">
    <property type="entry name" value="Peptidase_S8/S53_subtilisin"/>
</dbReference>
<dbReference type="PANTHER" id="PTHR43399">
    <property type="entry name" value="SUBTILISIN-RELATED"/>
    <property type="match status" value="1"/>
</dbReference>
<keyword evidence="10" id="KW-1185">Reference proteome</keyword>
<dbReference type="PANTHER" id="PTHR43399:SF4">
    <property type="entry name" value="CELL WALL-ASSOCIATED PROTEASE"/>
    <property type="match status" value="1"/>
</dbReference>
<dbReference type="InterPro" id="IPR023828">
    <property type="entry name" value="Peptidase_S8_Ser-AS"/>
</dbReference>
<dbReference type="InterPro" id="IPR022398">
    <property type="entry name" value="Peptidase_S8_His-AS"/>
</dbReference>
<dbReference type="InterPro" id="IPR036852">
    <property type="entry name" value="Peptidase_S8/S53_dom_sf"/>
</dbReference>
<dbReference type="EMBL" id="CP082275">
    <property type="protein sequence ID" value="USH03298.1"/>
    <property type="molecule type" value="Genomic_DNA"/>
</dbReference>
<evidence type="ECO:0000256" key="2">
    <source>
        <dbReference type="ARBA" id="ARBA00022670"/>
    </source>
</evidence>
<keyword evidence="7" id="KW-0472">Membrane</keyword>
<evidence type="ECO:0000256" key="3">
    <source>
        <dbReference type="ARBA" id="ARBA00022801"/>
    </source>
</evidence>
<evidence type="ECO:0000256" key="4">
    <source>
        <dbReference type="ARBA" id="ARBA00022825"/>
    </source>
</evidence>
<feature type="active site" description="Charge relay system" evidence="5">
    <location>
        <position position="310"/>
    </location>
</feature>
<keyword evidence="3 5" id="KW-0378">Hydrolase</keyword>
<dbReference type="PROSITE" id="PS00138">
    <property type="entry name" value="SUBTILASE_SER"/>
    <property type="match status" value="1"/>
</dbReference>
<dbReference type="InterPro" id="IPR023827">
    <property type="entry name" value="Peptidase_S8_Asp-AS"/>
</dbReference>
<accession>A0ABY4WWI3</accession>
<feature type="domain" description="Peptidase S8/S53" evidence="8">
    <location>
        <begin position="107"/>
        <end position="343"/>
    </location>
</feature>
<organism evidence="9 10">
    <name type="scientific">Grimontia kaedaensis</name>
    <dbReference type="NCBI Taxonomy" id="2872157"/>
    <lineage>
        <taxon>Bacteria</taxon>
        <taxon>Pseudomonadati</taxon>
        <taxon>Pseudomonadota</taxon>
        <taxon>Gammaproteobacteria</taxon>
        <taxon>Vibrionales</taxon>
        <taxon>Vibrionaceae</taxon>
        <taxon>Grimontia</taxon>
    </lineage>
</organism>
<evidence type="ECO:0000313" key="10">
    <source>
        <dbReference type="Proteomes" id="UP001056255"/>
    </source>
</evidence>
<dbReference type="InterPro" id="IPR015500">
    <property type="entry name" value="Peptidase_S8_subtilisin-rel"/>
</dbReference>
<dbReference type="PROSITE" id="PS51892">
    <property type="entry name" value="SUBTILASE"/>
    <property type="match status" value="1"/>
</dbReference>
<evidence type="ECO:0000256" key="6">
    <source>
        <dbReference type="RuleBase" id="RU003355"/>
    </source>
</evidence>
<feature type="active site" description="Charge relay system" evidence="5">
    <location>
        <position position="146"/>
    </location>
</feature>
<comment type="similarity">
    <text evidence="1 5 6">Belongs to the peptidase S8 family.</text>
</comment>